<dbReference type="Proteomes" id="UP000775872">
    <property type="component" value="Unassembled WGS sequence"/>
</dbReference>
<evidence type="ECO:0000256" key="6">
    <source>
        <dbReference type="SAM" id="Phobius"/>
    </source>
</evidence>
<feature type="signal peptide" evidence="7">
    <location>
        <begin position="1"/>
        <end position="21"/>
    </location>
</feature>
<reference evidence="9" key="1">
    <citation type="submission" date="2021-10" db="EMBL/GenBank/DDBJ databases">
        <authorList>
            <person name="Piombo E."/>
        </authorList>
    </citation>
    <scope>NUCLEOTIDE SEQUENCE</scope>
</reference>
<evidence type="ECO:0000256" key="3">
    <source>
        <dbReference type="ARBA" id="ARBA00022692"/>
    </source>
</evidence>
<keyword evidence="7" id="KW-0732">Signal</keyword>
<feature type="chain" id="PRO_5040373663" description="Cardiolipin synthase N-terminal domain-containing protein" evidence="7">
    <location>
        <begin position="22"/>
        <end position="105"/>
    </location>
</feature>
<evidence type="ECO:0000259" key="8">
    <source>
        <dbReference type="Pfam" id="PF13396"/>
    </source>
</evidence>
<evidence type="ECO:0000256" key="7">
    <source>
        <dbReference type="SAM" id="SignalP"/>
    </source>
</evidence>
<sequence length="105" mass="11454">MMTNVFLSAVLCQLMAALVFAAPVAEDAVKVANKDAIGYGAGGGFIGIVVLILDIVTIVEILKSNRPPLSKLLWSLVVFFFPIIGMIIYYLFSNRHAHNTYEPLP</sequence>
<feature type="transmembrane region" description="Helical" evidence="6">
    <location>
        <begin position="72"/>
        <end position="92"/>
    </location>
</feature>
<evidence type="ECO:0000313" key="9">
    <source>
        <dbReference type="EMBL" id="CAH0043619.1"/>
    </source>
</evidence>
<keyword evidence="2" id="KW-1003">Cell membrane</keyword>
<proteinExistence type="predicted"/>
<evidence type="ECO:0000256" key="1">
    <source>
        <dbReference type="ARBA" id="ARBA00004651"/>
    </source>
</evidence>
<name>A0A9N9W3D7_9HYPO</name>
<dbReference type="Pfam" id="PF13396">
    <property type="entry name" value="PLDc_N"/>
    <property type="match status" value="1"/>
</dbReference>
<evidence type="ECO:0000313" key="10">
    <source>
        <dbReference type="Proteomes" id="UP000775872"/>
    </source>
</evidence>
<feature type="domain" description="Cardiolipin synthase N-terminal" evidence="8">
    <location>
        <begin position="52"/>
        <end position="93"/>
    </location>
</feature>
<dbReference type="AlphaFoldDB" id="A0A9N9W3D7"/>
<protein>
    <recommendedName>
        <fullName evidence="8">Cardiolipin synthase N-terminal domain-containing protein</fullName>
    </recommendedName>
</protein>
<organism evidence="9 10">
    <name type="scientific">Clonostachys solani</name>
    <dbReference type="NCBI Taxonomy" id="160281"/>
    <lineage>
        <taxon>Eukaryota</taxon>
        <taxon>Fungi</taxon>
        <taxon>Dikarya</taxon>
        <taxon>Ascomycota</taxon>
        <taxon>Pezizomycotina</taxon>
        <taxon>Sordariomycetes</taxon>
        <taxon>Hypocreomycetidae</taxon>
        <taxon>Hypocreales</taxon>
        <taxon>Bionectriaceae</taxon>
        <taxon>Clonostachys</taxon>
    </lineage>
</organism>
<evidence type="ECO:0000256" key="4">
    <source>
        <dbReference type="ARBA" id="ARBA00022989"/>
    </source>
</evidence>
<keyword evidence="3 6" id="KW-0812">Transmembrane</keyword>
<feature type="transmembrane region" description="Helical" evidence="6">
    <location>
        <begin position="37"/>
        <end position="60"/>
    </location>
</feature>
<keyword evidence="5 6" id="KW-0472">Membrane</keyword>
<comment type="caution">
    <text evidence="9">The sequence shown here is derived from an EMBL/GenBank/DDBJ whole genome shotgun (WGS) entry which is preliminary data.</text>
</comment>
<comment type="subcellular location">
    <subcellularLocation>
        <location evidence="1">Cell membrane</location>
        <topology evidence="1">Multi-pass membrane protein</topology>
    </subcellularLocation>
</comment>
<keyword evidence="4 6" id="KW-1133">Transmembrane helix</keyword>
<dbReference type="InterPro" id="IPR027379">
    <property type="entry name" value="CLS_N"/>
</dbReference>
<gene>
    <name evidence="9" type="ORF">CSOL1703_00009510</name>
</gene>
<dbReference type="EMBL" id="CABFOC020000003">
    <property type="protein sequence ID" value="CAH0043619.1"/>
    <property type="molecule type" value="Genomic_DNA"/>
</dbReference>
<keyword evidence="10" id="KW-1185">Reference proteome</keyword>
<evidence type="ECO:0000256" key="5">
    <source>
        <dbReference type="ARBA" id="ARBA00023136"/>
    </source>
</evidence>
<dbReference type="OrthoDB" id="5193244at2759"/>
<dbReference type="GO" id="GO:0005886">
    <property type="term" value="C:plasma membrane"/>
    <property type="evidence" value="ECO:0007669"/>
    <property type="project" value="UniProtKB-SubCell"/>
</dbReference>
<accession>A0A9N9W3D7</accession>
<evidence type="ECO:0000256" key="2">
    <source>
        <dbReference type="ARBA" id="ARBA00022475"/>
    </source>
</evidence>